<evidence type="ECO:0000259" key="7">
    <source>
        <dbReference type="Pfam" id="PF02384"/>
    </source>
</evidence>
<sequence length="1017" mass="110407">MPITQAELEAVVAELARRPGHEKVRALLHRLLTGALGARSEQIAFEQALPEVRGRVDALLGRTLIEIKADLRRESAAAEAQLARYLPEREAATGQRYVGLATDGARFVAYEMRAGALVPLGACDARAAEPRDLTAWLEGVIAVRDWLPADAPGITNELGRRSVAFARTHALLRTAWAAVAGDPEAALKRQLWERHLGFVYGKAVGGDDLWLQHTYLVILAKAIAAGAMRIHGRSPEDLLDGRAFRDAGVHGAVEEDFFGWILGAPEGPAIVASLAGHAARFDLGSVDVDLLKVLYESLIDPEQRHDLGEYYTPDWLARKVVRRALDAPAAQSCLDPACGSGSFLFHAVRLKREALAAAGMPAGAVAAACCATVTGFDVHPVAVIFARVTYLLALGESLLAREDAISLPVYLGDALQWNVRRDAVEQDLVVVAPPPPGSRRTGGSVLRFPLGLCADPALFDAVVAALHDASEAGRDADAFLGGLAALGVPAEHRGTLRATYLTYDRLRRAGRDHVWGFVARNLSRPVALSDGARVDVVLGNPPWLAYRYMSEDMQERFRETARRLGVWVGADEARLVTQTDLSGLFLVRCAELYARPAGPRRRGGRLAMVLPMAALSRGQYRAFRTGDWTGVRAAFTEAWMLDNQAVAPLFRVPTCVLFAEVAERARPTPERVTAFAGHLPFKDAPEELADRHVTAGPAAAPRAVDFAAASPYRDRFRQGATLVPRMLCLVERRDGGRLGASQAAPAVRSRRSNLEDPRYRALDALEGAVERRFLRPVHLGESIAPFRVLQPFEGIVPIDEAGTVLDARQAGNRGFGRLADWMERADGIWQRTSAGRMTLSQRWNFHNGLANQFPTRCLRVVFSKSGQRPAACIVTDETAIIDHVLYWADVAVGIEAHYLLAVLNSDTVRRRIVHLQARGEQGARHFDKLMFTLPIPLFDGRIQLHADLAAAAAEAERVAGAVPIEPGTPFQRARRAIRAALAADGIAARMDALVADLLGPDPFAPEAAPAEPELEEA</sequence>
<dbReference type="InterPro" id="IPR050953">
    <property type="entry name" value="N4_N6_ade-DNA_methylase"/>
</dbReference>
<dbReference type="GO" id="GO:0003677">
    <property type="term" value="F:DNA binding"/>
    <property type="evidence" value="ECO:0007669"/>
    <property type="project" value="InterPro"/>
</dbReference>
<dbReference type="Gene3D" id="3.40.50.150">
    <property type="entry name" value="Vaccinia Virus protein VP39"/>
    <property type="match status" value="2"/>
</dbReference>
<reference evidence="8" key="2">
    <citation type="submission" date="2021-08" db="EMBL/GenBank/DDBJ databases">
        <authorList>
            <person name="Tani A."/>
            <person name="Ola A."/>
            <person name="Ogura Y."/>
            <person name="Katsura K."/>
            <person name="Hayashi T."/>
        </authorList>
    </citation>
    <scope>NUCLEOTIDE SEQUENCE</scope>
    <source>
        <strain evidence="8">DSM 16372</strain>
    </source>
</reference>
<evidence type="ECO:0000256" key="5">
    <source>
        <dbReference type="ARBA" id="ARBA00022691"/>
    </source>
</evidence>
<dbReference type="PANTHER" id="PTHR33841:SF5">
    <property type="entry name" value="DNA METHYLASE (MODIFICATION METHYLASE) (METHYLTRANSFERASE)-RELATED"/>
    <property type="match status" value="1"/>
</dbReference>
<dbReference type="InterPro" id="IPR003356">
    <property type="entry name" value="DNA_methylase_A-5"/>
</dbReference>
<dbReference type="EMBL" id="BPQO01000006">
    <property type="protein sequence ID" value="GJD88344.1"/>
    <property type="molecule type" value="Genomic_DNA"/>
</dbReference>
<dbReference type="GO" id="GO:0032259">
    <property type="term" value="P:methylation"/>
    <property type="evidence" value="ECO:0007669"/>
    <property type="project" value="UniProtKB-KW"/>
</dbReference>
<dbReference type="SUPFAM" id="SSF53335">
    <property type="entry name" value="S-adenosyl-L-methionine-dependent methyltransferases"/>
    <property type="match status" value="1"/>
</dbReference>
<name>A0AAV4ZJT5_9HYPH</name>
<evidence type="ECO:0000256" key="6">
    <source>
        <dbReference type="ARBA" id="ARBA00047942"/>
    </source>
</evidence>
<dbReference type="Pfam" id="PF02384">
    <property type="entry name" value="N6_Mtase"/>
    <property type="match status" value="1"/>
</dbReference>
<dbReference type="AlphaFoldDB" id="A0AAV4ZJT5"/>
<organism evidence="8 9">
    <name type="scientific">Methylobacterium hispanicum</name>
    <dbReference type="NCBI Taxonomy" id="270350"/>
    <lineage>
        <taxon>Bacteria</taxon>
        <taxon>Pseudomonadati</taxon>
        <taxon>Pseudomonadota</taxon>
        <taxon>Alphaproteobacteria</taxon>
        <taxon>Hyphomicrobiales</taxon>
        <taxon>Methylobacteriaceae</taxon>
        <taxon>Methylobacterium</taxon>
    </lineage>
</organism>
<keyword evidence="3" id="KW-0489">Methyltransferase</keyword>
<accession>A0AAV4ZJT5</accession>
<dbReference type="Proteomes" id="UP001055247">
    <property type="component" value="Unassembled WGS sequence"/>
</dbReference>
<evidence type="ECO:0000256" key="1">
    <source>
        <dbReference type="ARBA" id="ARBA00006594"/>
    </source>
</evidence>
<keyword evidence="5" id="KW-0949">S-adenosyl-L-methionine</keyword>
<keyword evidence="9" id="KW-1185">Reference proteome</keyword>
<feature type="domain" description="DNA methylase adenine-specific" evidence="7">
    <location>
        <begin position="289"/>
        <end position="353"/>
    </location>
</feature>
<dbReference type="GO" id="GO:0009007">
    <property type="term" value="F:site-specific DNA-methyltransferase (adenine-specific) activity"/>
    <property type="evidence" value="ECO:0007669"/>
    <property type="project" value="UniProtKB-EC"/>
</dbReference>
<dbReference type="InterPro" id="IPR029063">
    <property type="entry name" value="SAM-dependent_MTases_sf"/>
</dbReference>
<comment type="similarity">
    <text evidence="1">Belongs to the N(4)/N(6)-methyltransferase family.</text>
</comment>
<dbReference type="RefSeq" id="WP_066923215.1">
    <property type="nucleotide sequence ID" value="NZ_BPQO01000006.1"/>
</dbReference>
<comment type="caution">
    <text evidence="8">The sequence shown here is derived from an EMBL/GenBank/DDBJ whole genome shotgun (WGS) entry which is preliminary data.</text>
</comment>
<evidence type="ECO:0000256" key="2">
    <source>
        <dbReference type="ARBA" id="ARBA00011900"/>
    </source>
</evidence>
<evidence type="ECO:0000313" key="8">
    <source>
        <dbReference type="EMBL" id="GJD88344.1"/>
    </source>
</evidence>
<proteinExistence type="inferred from homology"/>
<dbReference type="EC" id="2.1.1.72" evidence="2"/>
<evidence type="ECO:0000256" key="3">
    <source>
        <dbReference type="ARBA" id="ARBA00022603"/>
    </source>
</evidence>
<evidence type="ECO:0000256" key="4">
    <source>
        <dbReference type="ARBA" id="ARBA00022679"/>
    </source>
</evidence>
<keyword evidence="4" id="KW-0808">Transferase</keyword>
<comment type="catalytic activity">
    <reaction evidence="6">
        <text>a 2'-deoxyadenosine in DNA + S-adenosyl-L-methionine = an N(6)-methyl-2'-deoxyadenosine in DNA + S-adenosyl-L-homocysteine + H(+)</text>
        <dbReference type="Rhea" id="RHEA:15197"/>
        <dbReference type="Rhea" id="RHEA-COMP:12418"/>
        <dbReference type="Rhea" id="RHEA-COMP:12419"/>
        <dbReference type="ChEBI" id="CHEBI:15378"/>
        <dbReference type="ChEBI" id="CHEBI:57856"/>
        <dbReference type="ChEBI" id="CHEBI:59789"/>
        <dbReference type="ChEBI" id="CHEBI:90615"/>
        <dbReference type="ChEBI" id="CHEBI:90616"/>
        <dbReference type="EC" id="2.1.1.72"/>
    </reaction>
</comment>
<dbReference type="PRINTS" id="PR00507">
    <property type="entry name" value="N12N6MTFRASE"/>
</dbReference>
<protein>
    <recommendedName>
        <fullName evidence="2">site-specific DNA-methyltransferase (adenine-specific)</fullName>
        <ecNumber evidence="2">2.1.1.72</ecNumber>
    </recommendedName>
</protein>
<reference evidence="8" key="1">
    <citation type="journal article" date="2016" name="Front. Microbiol.">
        <title>Genome Sequence of the Piezophilic, Mesophilic Sulfate-Reducing Bacterium Desulfovibrio indicus J2T.</title>
        <authorList>
            <person name="Cao J."/>
            <person name="Maignien L."/>
            <person name="Shao Z."/>
            <person name="Alain K."/>
            <person name="Jebbar M."/>
        </authorList>
    </citation>
    <scope>NUCLEOTIDE SEQUENCE</scope>
    <source>
        <strain evidence="8">DSM 16372</strain>
    </source>
</reference>
<dbReference type="GO" id="GO:0008170">
    <property type="term" value="F:N-methyltransferase activity"/>
    <property type="evidence" value="ECO:0007669"/>
    <property type="project" value="InterPro"/>
</dbReference>
<dbReference type="PANTHER" id="PTHR33841">
    <property type="entry name" value="DNA METHYLTRANSFERASE YEEA-RELATED"/>
    <property type="match status" value="1"/>
</dbReference>
<evidence type="ECO:0000313" key="9">
    <source>
        <dbReference type="Proteomes" id="UP001055247"/>
    </source>
</evidence>
<gene>
    <name evidence="8" type="ORF">BHAOGJBA_1858</name>
</gene>